<dbReference type="AlphaFoldDB" id="A0A5B7HI95"/>
<sequence length="234" mass="25658">MMTKNNNTTTTTTTTSTATKERRIPQDNPPRYVISVFQATGGHSASSSPSLSPRGERTTLPASSSLLGDVEGTGGRRRGRERAVGVGVALWQEVILCEPSAGAGLPSNTNTNCHKRNSVCPPPVATSGPRRDKGISSSRPFPRVKKHEIVSRRGEDQRQTATGPVKGKLETIKPPLVSEWPKLYLTSFVLLGLDQWQRRLARLTNEIKPRCLLDQWRSRGRGAARRRAQEIPTS</sequence>
<evidence type="ECO:0000256" key="1">
    <source>
        <dbReference type="SAM" id="MobiDB-lite"/>
    </source>
</evidence>
<reference evidence="2 3" key="1">
    <citation type="submission" date="2019-05" db="EMBL/GenBank/DDBJ databases">
        <title>Another draft genome of Portunus trituberculatus and its Hox gene families provides insights of decapod evolution.</title>
        <authorList>
            <person name="Jeong J.-H."/>
            <person name="Song I."/>
            <person name="Kim S."/>
            <person name="Choi T."/>
            <person name="Kim D."/>
            <person name="Ryu S."/>
            <person name="Kim W."/>
        </authorList>
    </citation>
    <scope>NUCLEOTIDE SEQUENCE [LARGE SCALE GENOMIC DNA]</scope>
    <source>
        <tissue evidence="2">Muscle</tissue>
    </source>
</reference>
<proteinExistence type="predicted"/>
<dbReference type="Proteomes" id="UP000324222">
    <property type="component" value="Unassembled WGS sequence"/>
</dbReference>
<comment type="caution">
    <text evidence="2">The sequence shown here is derived from an EMBL/GenBank/DDBJ whole genome shotgun (WGS) entry which is preliminary data.</text>
</comment>
<feature type="region of interest" description="Disordered" evidence="1">
    <location>
        <begin position="1"/>
        <end position="80"/>
    </location>
</feature>
<feature type="compositionally biased region" description="Low complexity" evidence="1">
    <location>
        <begin position="1"/>
        <end position="18"/>
    </location>
</feature>
<protein>
    <submittedName>
        <fullName evidence="2">Uncharacterized protein</fullName>
    </submittedName>
</protein>
<name>A0A5B7HI95_PORTR</name>
<organism evidence="2 3">
    <name type="scientific">Portunus trituberculatus</name>
    <name type="common">Swimming crab</name>
    <name type="synonym">Neptunus trituberculatus</name>
    <dbReference type="NCBI Taxonomy" id="210409"/>
    <lineage>
        <taxon>Eukaryota</taxon>
        <taxon>Metazoa</taxon>
        <taxon>Ecdysozoa</taxon>
        <taxon>Arthropoda</taxon>
        <taxon>Crustacea</taxon>
        <taxon>Multicrustacea</taxon>
        <taxon>Malacostraca</taxon>
        <taxon>Eumalacostraca</taxon>
        <taxon>Eucarida</taxon>
        <taxon>Decapoda</taxon>
        <taxon>Pleocyemata</taxon>
        <taxon>Brachyura</taxon>
        <taxon>Eubrachyura</taxon>
        <taxon>Portunoidea</taxon>
        <taxon>Portunidae</taxon>
        <taxon>Portuninae</taxon>
        <taxon>Portunus</taxon>
    </lineage>
</organism>
<dbReference type="EMBL" id="VSRR010027656">
    <property type="protein sequence ID" value="MPC68324.1"/>
    <property type="molecule type" value="Genomic_DNA"/>
</dbReference>
<feature type="compositionally biased region" description="Low complexity" evidence="1">
    <location>
        <begin position="44"/>
        <end position="53"/>
    </location>
</feature>
<accession>A0A5B7HI95</accession>
<evidence type="ECO:0000313" key="2">
    <source>
        <dbReference type="EMBL" id="MPC68324.1"/>
    </source>
</evidence>
<keyword evidence="3" id="KW-1185">Reference proteome</keyword>
<evidence type="ECO:0000313" key="3">
    <source>
        <dbReference type="Proteomes" id="UP000324222"/>
    </source>
</evidence>
<gene>
    <name evidence="2" type="ORF">E2C01_062524</name>
</gene>